<dbReference type="SUPFAM" id="SSF55073">
    <property type="entry name" value="Nucleotide cyclase"/>
    <property type="match status" value="1"/>
</dbReference>
<dbReference type="InParanoid" id="A2EQT4"/>
<feature type="transmembrane region" description="Helical" evidence="8">
    <location>
        <begin position="943"/>
        <end position="969"/>
    </location>
</feature>
<organism evidence="11 12">
    <name type="scientific">Trichomonas vaginalis (strain ATCC PRA-98 / G3)</name>
    <dbReference type="NCBI Taxonomy" id="412133"/>
    <lineage>
        <taxon>Eukaryota</taxon>
        <taxon>Metamonada</taxon>
        <taxon>Parabasalia</taxon>
        <taxon>Trichomonadida</taxon>
        <taxon>Trichomonadidae</taxon>
        <taxon>Trichomonas</taxon>
    </lineage>
</organism>
<evidence type="ECO:0000256" key="5">
    <source>
        <dbReference type="ARBA" id="ARBA00023136"/>
    </source>
</evidence>
<dbReference type="GO" id="GO:0006171">
    <property type="term" value="P:cAMP biosynthetic process"/>
    <property type="evidence" value="ECO:0000318"/>
    <property type="project" value="GO_Central"/>
</dbReference>
<dbReference type="SUPFAM" id="SSF55785">
    <property type="entry name" value="PYP-like sensor domain (PAS domain)"/>
    <property type="match status" value="1"/>
</dbReference>
<evidence type="ECO:0000256" key="1">
    <source>
        <dbReference type="ARBA" id="ARBA00004370"/>
    </source>
</evidence>
<keyword evidence="2 8" id="KW-0812">Transmembrane</keyword>
<protein>
    <submittedName>
        <fullName evidence="11">Adenylate and Guanylate cyclase catalytic domain containing protein</fullName>
    </submittedName>
</protein>
<evidence type="ECO:0000256" key="8">
    <source>
        <dbReference type="SAM" id="Phobius"/>
    </source>
</evidence>
<dbReference type="OMA" id="ICHILAN"/>
<feature type="domain" description="PAS" evidence="9">
    <location>
        <begin position="1241"/>
        <end position="1289"/>
    </location>
</feature>
<dbReference type="KEGG" id="tva:4762845"/>
<dbReference type="PANTHER" id="PTHR11920">
    <property type="entry name" value="GUANYLYL CYCLASE"/>
    <property type="match status" value="1"/>
</dbReference>
<dbReference type="CDD" id="cd00130">
    <property type="entry name" value="PAS"/>
    <property type="match status" value="1"/>
</dbReference>
<feature type="transmembrane region" description="Helical" evidence="8">
    <location>
        <begin position="52"/>
        <end position="73"/>
    </location>
</feature>
<feature type="transmembrane region" description="Helical" evidence="8">
    <location>
        <begin position="148"/>
        <end position="169"/>
    </location>
</feature>
<dbReference type="EMBL" id="DS113460">
    <property type="protein sequence ID" value="EAY04980.1"/>
    <property type="molecule type" value="Genomic_DNA"/>
</dbReference>
<dbReference type="SMART" id="SM00091">
    <property type="entry name" value="PAS"/>
    <property type="match status" value="1"/>
</dbReference>
<dbReference type="GO" id="GO:0007189">
    <property type="term" value="P:adenylate cyclase-activating G protein-coupled receptor signaling pathway"/>
    <property type="evidence" value="ECO:0000318"/>
    <property type="project" value="GO_Central"/>
</dbReference>
<feature type="transmembrane region" description="Helical" evidence="8">
    <location>
        <begin position="107"/>
        <end position="127"/>
    </location>
</feature>
<feature type="region of interest" description="Disordered" evidence="7">
    <location>
        <begin position="588"/>
        <end position="613"/>
    </location>
</feature>
<dbReference type="InterPro" id="IPR050401">
    <property type="entry name" value="Cyclic_nucleotide_synthase"/>
</dbReference>
<comment type="subcellular location">
    <subcellularLocation>
        <location evidence="1">Membrane</location>
    </subcellularLocation>
</comment>
<dbReference type="eggNOG" id="KOG4171">
    <property type="taxonomic scope" value="Eukaryota"/>
</dbReference>
<feature type="transmembrane region" description="Helical" evidence="8">
    <location>
        <begin position="223"/>
        <end position="244"/>
    </location>
</feature>
<evidence type="ECO:0000259" key="9">
    <source>
        <dbReference type="PROSITE" id="PS50112"/>
    </source>
</evidence>
<evidence type="ECO:0000256" key="7">
    <source>
        <dbReference type="SAM" id="MobiDB-lite"/>
    </source>
</evidence>
<dbReference type="InterPro" id="IPR035965">
    <property type="entry name" value="PAS-like_dom_sf"/>
</dbReference>
<dbReference type="CDD" id="cd07302">
    <property type="entry name" value="CHD"/>
    <property type="match status" value="1"/>
</dbReference>
<keyword evidence="12" id="KW-1185">Reference proteome</keyword>
<dbReference type="InterPro" id="IPR000014">
    <property type="entry name" value="PAS"/>
</dbReference>
<evidence type="ECO:0000256" key="2">
    <source>
        <dbReference type="ARBA" id="ARBA00022692"/>
    </source>
</evidence>
<feature type="transmembrane region" description="Helical" evidence="8">
    <location>
        <begin position="181"/>
        <end position="202"/>
    </location>
</feature>
<evidence type="ECO:0000313" key="12">
    <source>
        <dbReference type="Proteomes" id="UP000001542"/>
    </source>
</evidence>
<feature type="transmembrane region" description="Helical" evidence="8">
    <location>
        <begin position="654"/>
        <end position="676"/>
    </location>
</feature>
<dbReference type="Pfam" id="PF00211">
    <property type="entry name" value="Guanylate_cyc"/>
    <property type="match status" value="1"/>
</dbReference>
<feature type="transmembrane region" description="Helical" evidence="8">
    <location>
        <begin position="312"/>
        <end position="334"/>
    </location>
</feature>
<feature type="transmembrane region" description="Helical" evidence="8">
    <location>
        <begin position="374"/>
        <end position="394"/>
    </location>
</feature>
<accession>A2EQT4</accession>
<dbReference type="GO" id="GO:0004016">
    <property type="term" value="F:adenylate cyclase activity"/>
    <property type="evidence" value="ECO:0000318"/>
    <property type="project" value="GO_Central"/>
</dbReference>
<evidence type="ECO:0000256" key="4">
    <source>
        <dbReference type="ARBA" id="ARBA00022989"/>
    </source>
</evidence>
<name>A2EQT4_TRIV3</name>
<dbReference type="Gene3D" id="3.30.450.20">
    <property type="entry name" value="PAS domain"/>
    <property type="match status" value="1"/>
</dbReference>
<dbReference type="OrthoDB" id="1890790at2759"/>
<evidence type="ECO:0000256" key="6">
    <source>
        <dbReference type="ARBA" id="ARBA00023239"/>
    </source>
</evidence>
<dbReference type="GO" id="GO:0035556">
    <property type="term" value="P:intracellular signal transduction"/>
    <property type="evidence" value="ECO:0007669"/>
    <property type="project" value="InterPro"/>
</dbReference>
<dbReference type="Pfam" id="PF13426">
    <property type="entry name" value="PAS_9"/>
    <property type="match status" value="1"/>
</dbReference>
<dbReference type="GO" id="GO:0000166">
    <property type="term" value="F:nucleotide binding"/>
    <property type="evidence" value="ECO:0007669"/>
    <property type="project" value="UniProtKB-KW"/>
</dbReference>
<dbReference type="NCBIfam" id="TIGR00229">
    <property type="entry name" value="sensory_box"/>
    <property type="match status" value="1"/>
</dbReference>
<dbReference type="Proteomes" id="UP000001542">
    <property type="component" value="Unassembled WGS sequence"/>
</dbReference>
<dbReference type="RefSeq" id="XP_001317203.1">
    <property type="nucleotide sequence ID" value="XM_001317168.1"/>
</dbReference>
<dbReference type="SMART" id="SM00044">
    <property type="entry name" value="CYCc"/>
    <property type="match status" value="1"/>
</dbReference>
<dbReference type="InterPro" id="IPR029787">
    <property type="entry name" value="Nucleotide_cyclase"/>
</dbReference>
<gene>
    <name evidence="11" type="ORF">TVAG_290500</name>
</gene>
<keyword evidence="6" id="KW-0456">Lyase</keyword>
<dbReference type="PROSITE" id="PS50112">
    <property type="entry name" value="PAS"/>
    <property type="match status" value="1"/>
</dbReference>
<feature type="domain" description="Guanylate cyclase" evidence="10">
    <location>
        <begin position="1383"/>
        <end position="1515"/>
    </location>
</feature>
<dbReference type="PROSITE" id="PS50125">
    <property type="entry name" value="GUANYLATE_CYCLASE_2"/>
    <property type="match status" value="1"/>
</dbReference>
<dbReference type="InterPro" id="IPR001054">
    <property type="entry name" value="A/G_cyclase"/>
</dbReference>
<sequence length="1579" mass="178258">MNLESSVVSSMSKSVESVSGKKNILISGLQKPIDIVFPLFDQMNTIAKVPKMVMFIVSLFFDLQAFLVSMWPISNAFDLSDPTHYPVLHWALQIFWFTNINDIDSSLQYQLIIAIVAAILSVGWLGFELFYYKVKKSFITWSLWVQKVIFDIITPICLYPCASLVSFAFKTLHDTGNNKYWVHLVLGAVCYVVLFAITSIAMTLSSRTVILTNTPFPLVDHRLFINHTMINSLMIVVSFILSIFPNYYMVIVYICHILANVYILTIVTNFPFYKILDNAIYCSITVSTIIMDLLFIGNNFMKAGKEYLRKWIPFIVGCALLVVLTVAFYYMFFFMAKKIKKQFKYTSNEMTEEEKYAVFDELKLDQSENKAMKYLYVSFVQMGKMFVDMSYVAYLTNHYDSNRVLCCLAQVVAFFPSEMRKLNNIFKMIISQRNLTFGDRFVVFQIGRIRALRASSVSIDANEKILVLRNLNNECEAMMRHFWNLPNPKISFCEKVSSTTSNALLLWNEAINHYPNNAKISYEYSRFRSETMADLEGAIYQQERGDQIEVGRNFAVDASFRSFIRMFPSYILNNVLDEKGKRIMKKQVNNGKGSQSMQTSGSNSSQRSLNSSSNDITIDAEMEESIGKKIFNHSRMRLALHHALETRKSSIRKYFIIFSFITLIATIAIFVFFNVFQTEKFKIRKESVVYINSATRMRFLENVAIFQVWAHWAKNVGRISNWEDSFKAYWAADKSTFTEYVKLDEELPTQITSTVKDAASEFDVILGNLANLAAEGINVYTMASTLVSETCDFRFCYNSSDKGDVKSTFKDKYIYMLHLNKMIAGTTDVNGIFTANDFCELMRNSDTFPIDVSTMFTSFLNSAQKDGEDLRQILSYLQIAAPIIALIISFVPICVTVIAFVHSVNKTLKILSSMDDEAKEGAKLPIRKDIEVTQNASSENIKAYSFTLLSIIIYFVFAVAITVTAFLFAKEMGSSNDTISKISQWFYYAASRSATTGETIVEIMNVIVLSGPDPPNVSFMNISSNKDRFTTDLESILNNNEYLLRGTDDSPAFSGYDTEIDKLHYAELCTANTKATDMHDLYRCASATHQLAVFKDLANEVQARPEYFGGRVNITSSLNLMHIVTGHLWYTLFKINSKMVDLVEQRSSKMKRTNITCTVIGVVIALANVGMTLYLVSRADGTYVILIALIKRLQPANIVASKPLMDFLLNRKSREDDKSMSISQSVVRNCADCIIYTGVGGMIEMTNPAVSTILGYTPDQLLGQPIGRFFRSDDSEKLEKQMELMKNKQSGSTYEDKFTCISDSAREVSFQIRLIGMKNEGSDDISSFVFIMSDITKLLKQMKEAEDAKQKSETLLFQILPKDIVVRLGRGEKDISFTVPSASIIFIDIVKFSEYAASLTPQEIMGNLSTVFAAFDEMVKKYPKITKIKLIGDVYMAAAGLFDEQDDPASHAKDMVNFGLDCLGELDEVNVKLNASLEVRIGINTGGPLLAGVLGTDKPVFDIIGDPINIAARLQSTDIAGRIQISKATKEYIENSNFNIEERGEVFLKGKGKQMTYLVTPLSGMMHITSSLSQSKLGA</sequence>
<dbReference type="GO" id="GO:0005886">
    <property type="term" value="C:plasma membrane"/>
    <property type="evidence" value="ECO:0000318"/>
    <property type="project" value="GO_Central"/>
</dbReference>
<dbReference type="Gene3D" id="3.30.70.1230">
    <property type="entry name" value="Nucleotide cyclase"/>
    <property type="match status" value="1"/>
</dbReference>
<keyword evidence="4 8" id="KW-1133">Transmembrane helix</keyword>
<evidence type="ECO:0000259" key="10">
    <source>
        <dbReference type="PROSITE" id="PS50125"/>
    </source>
</evidence>
<evidence type="ECO:0000313" key="11">
    <source>
        <dbReference type="EMBL" id="EAY04980.1"/>
    </source>
</evidence>
<keyword evidence="5 8" id="KW-0472">Membrane</keyword>
<keyword evidence="3" id="KW-0547">Nucleotide-binding</keyword>
<feature type="transmembrane region" description="Helical" evidence="8">
    <location>
        <begin position="1155"/>
        <end position="1176"/>
    </location>
</feature>
<dbReference type="STRING" id="5722.A2EQT4"/>
<reference evidence="11" key="1">
    <citation type="submission" date="2006-10" db="EMBL/GenBank/DDBJ databases">
        <authorList>
            <person name="Amadeo P."/>
            <person name="Zhao Q."/>
            <person name="Wortman J."/>
            <person name="Fraser-Liggett C."/>
            <person name="Carlton J."/>
        </authorList>
    </citation>
    <scope>NUCLEOTIDE SEQUENCE</scope>
    <source>
        <strain evidence="11">G3</strain>
    </source>
</reference>
<feature type="transmembrane region" description="Helical" evidence="8">
    <location>
        <begin position="279"/>
        <end position="300"/>
    </location>
</feature>
<proteinExistence type="predicted"/>
<feature type="transmembrane region" description="Helical" evidence="8">
    <location>
        <begin position="879"/>
        <end position="901"/>
    </location>
</feature>
<evidence type="ECO:0000256" key="3">
    <source>
        <dbReference type="ARBA" id="ARBA00022741"/>
    </source>
</evidence>
<dbReference type="VEuPathDB" id="TrichDB:TVAGG3_0243470"/>
<dbReference type="VEuPathDB" id="TrichDB:TVAG_290500"/>
<dbReference type="PANTHER" id="PTHR11920:SF335">
    <property type="entry name" value="GUANYLATE CYCLASE"/>
    <property type="match status" value="1"/>
</dbReference>
<reference evidence="11" key="2">
    <citation type="journal article" date="2007" name="Science">
        <title>Draft genome sequence of the sexually transmitted pathogen Trichomonas vaginalis.</title>
        <authorList>
            <person name="Carlton J.M."/>
            <person name="Hirt R.P."/>
            <person name="Silva J.C."/>
            <person name="Delcher A.L."/>
            <person name="Schatz M."/>
            <person name="Zhao Q."/>
            <person name="Wortman J.R."/>
            <person name="Bidwell S.L."/>
            <person name="Alsmark U.C.M."/>
            <person name="Besteiro S."/>
            <person name="Sicheritz-Ponten T."/>
            <person name="Noel C.J."/>
            <person name="Dacks J.B."/>
            <person name="Foster P.G."/>
            <person name="Simillion C."/>
            <person name="Van de Peer Y."/>
            <person name="Miranda-Saavedra D."/>
            <person name="Barton G.J."/>
            <person name="Westrop G.D."/>
            <person name="Mueller S."/>
            <person name="Dessi D."/>
            <person name="Fiori P.L."/>
            <person name="Ren Q."/>
            <person name="Paulsen I."/>
            <person name="Zhang H."/>
            <person name="Bastida-Corcuera F.D."/>
            <person name="Simoes-Barbosa A."/>
            <person name="Brown M.T."/>
            <person name="Hayes R.D."/>
            <person name="Mukherjee M."/>
            <person name="Okumura C.Y."/>
            <person name="Schneider R."/>
            <person name="Smith A.J."/>
            <person name="Vanacova S."/>
            <person name="Villalvazo M."/>
            <person name="Haas B.J."/>
            <person name="Pertea M."/>
            <person name="Feldblyum T.V."/>
            <person name="Utterback T.R."/>
            <person name="Shu C.L."/>
            <person name="Osoegawa K."/>
            <person name="de Jong P.J."/>
            <person name="Hrdy I."/>
            <person name="Horvathova L."/>
            <person name="Zubacova Z."/>
            <person name="Dolezal P."/>
            <person name="Malik S.B."/>
            <person name="Logsdon J.M. Jr."/>
            <person name="Henze K."/>
            <person name="Gupta A."/>
            <person name="Wang C.C."/>
            <person name="Dunne R.L."/>
            <person name="Upcroft J.A."/>
            <person name="Upcroft P."/>
            <person name="White O."/>
            <person name="Salzberg S.L."/>
            <person name="Tang P."/>
            <person name="Chiu C.-H."/>
            <person name="Lee Y.-S."/>
            <person name="Embley T.M."/>
            <person name="Coombs G.H."/>
            <person name="Mottram J.C."/>
            <person name="Tachezy J."/>
            <person name="Fraser-Liggett C.M."/>
            <person name="Johnson P.J."/>
        </authorList>
    </citation>
    <scope>NUCLEOTIDE SEQUENCE [LARGE SCALE GENOMIC DNA]</scope>
    <source>
        <strain evidence="11">G3</strain>
    </source>
</reference>
<feature type="compositionally biased region" description="Low complexity" evidence="7">
    <location>
        <begin position="594"/>
        <end position="613"/>
    </location>
</feature>
<dbReference type="SMR" id="A2EQT4"/>
<feature type="transmembrane region" description="Helical" evidence="8">
    <location>
        <begin position="250"/>
        <end position="272"/>
    </location>
</feature>